<evidence type="ECO:0000256" key="2">
    <source>
        <dbReference type="ARBA" id="ARBA00022490"/>
    </source>
</evidence>
<dbReference type="CDD" id="cd21153">
    <property type="entry name" value="PUA_RlmI"/>
    <property type="match status" value="1"/>
</dbReference>
<dbReference type="InterPro" id="IPR029063">
    <property type="entry name" value="SAM-dependent_MTases_sf"/>
</dbReference>
<evidence type="ECO:0000256" key="1">
    <source>
        <dbReference type="ARBA" id="ARBA00004496"/>
    </source>
</evidence>
<keyword evidence="4" id="KW-0808">Transferase</keyword>
<dbReference type="CDD" id="cd11572">
    <property type="entry name" value="RlmI_M_like"/>
    <property type="match status" value="1"/>
</dbReference>
<dbReference type="InterPro" id="IPR015947">
    <property type="entry name" value="PUA-like_sf"/>
</dbReference>
<evidence type="ECO:0000313" key="9">
    <source>
        <dbReference type="EMBL" id="OGL99101.1"/>
    </source>
</evidence>
<dbReference type="SUPFAM" id="SSF53335">
    <property type="entry name" value="S-adenosyl-L-methionine-dependent methyltransferases"/>
    <property type="match status" value="1"/>
</dbReference>
<gene>
    <name evidence="9" type="ORF">A2304_04530</name>
</gene>
<dbReference type="Pfam" id="PF10672">
    <property type="entry name" value="Methyltrans_SAM"/>
    <property type="match status" value="1"/>
</dbReference>
<evidence type="ECO:0000256" key="3">
    <source>
        <dbReference type="ARBA" id="ARBA00022603"/>
    </source>
</evidence>
<dbReference type="Gene3D" id="3.40.50.150">
    <property type="entry name" value="Vaccinia Virus protein VP39"/>
    <property type="match status" value="1"/>
</dbReference>
<evidence type="ECO:0008006" key="11">
    <source>
        <dbReference type="Google" id="ProtNLM"/>
    </source>
</evidence>
<dbReference type="InterPro" id="IPR036974">
    <property type="entry name" value="PUA_sf"/>
</dbReference>
<reference evidence="9 10" key="1">
    <citation type="journal article" date="2016" name="Nat. Commun.">
        <title>Thousands of microbial genomes shed light on interconnected biogeochemical processes in an aquifer system.</title>
        <authorList>
            <person name="Anantharaman K."/>
            <person name="Brown C.T."/>
            <person name="Hug L.A."/>
            <person name="Sharon I."/>
            <person name="Castelle C.J."/>
            <person name="Probst A.J."/>
            <person name="Thomas B.C."/>
            <person name="Singh A."/>
            <person name="Wilkins M.J."/>
            <person name="Karaoz U."/>
            <person name="Brodie E.L."/>
            <person name="Williams K.H."/>
            <person name="Hubbard S.S."/>
            <person name="Banfield J.F."/>
        </authorList>
    </citation>
    <scope>NUCLEOTIDE SEQUENCE [LARGE SCALE GENOMIC DNA]</scope>
</reference>
<comment type="similarity">
    <text evidence="6">Belongs to the methyltransferase superfamily. RlmI family.</text>
</comment>
<accession>A0A1F7W8H5</accession>
<dbReference type="AlphaFoldDB" id="A0A1F7W8H5"/>
<protein>
    <recommendedName>
        <fullName evidence="11">PUA domain-containing protein</fullName>
    </recommendedName>
</protein>
<evidence type="ECO:0000313" key="10">
    <source>
        <dbReference type="Proteomes" id="UP000176501"/>
    </source>
</evidence>
<dbReference type="InterPro" id="IPR019614">
    <property type="entry name" value="SAM-dep_methyl-trfase"/>
</dbReference>
<dbReference type="Gene3D" id="3.30.750.80">
    <property type="entry name" value="RNA methyltransferase domain (HRMD) like"/>
    <property type="match status" value="1"/>
</dbReference>
<organism evidence="9 10">
    <name type="scientific">Candidatus Uhrbacteria bacterium RIFOXYB2_FULL_57_15</name>
    <dbReference type="NCBI Taxonomy" id="1802422"/>
    <lineage>
        <taxon>Bacteria</taxon>
        <taxon>Candidatus Uhriibacteriota</taxon>
    </lineage>
</organism>
<dbReference type="EMBL" id="MGFE01000010">
    <property type="protein sequence ID" value="OGL99101.1"/>
    <property type="molecule type" value="Genomic_DNA"/>
</dbReference>
<evidence type="ECO:0000256" key="4">
    <source>
        <dbReference type="ARBA" id="ARBA00022679"/>
    </source>
</evidence>
<dbReference type="Proteomes" id="UP000176501">
    <property type="component" value="Unassembled WGS sequence"/>
</dbReference>
<dbReference type="InterPro" id="IPR041532">
    <property type="entry name" value="RlmI-like_PUA"/>
</dbReference>
<dbReference type="PROSITE" id="PS50890">
    <property type="entry name" value="PUA"/>
    <property type="match status" value="1"/>
</dbReference>
<dbReference type="Gene3D" id="2.30.130.10">
    <property type="entry name" value="PUA domain"/>
    <property type="match status" value="1"/>
</dbReference>
<proteinExistence type="inferred from homology"/>
<dbReference type="SUPFAM" id="SSF88697">
    <property type="entry name" value="PUA domain-like"/>
    <property type="match status" value="1"/>
</dbReference>
<evidence type="ECO:0000259" key="8">
    <source>
        <dbReference type="Pfam" id="PF17785"/>
    </source>
</evidence>
<dbReference type="GO" id="GO:0005737">
    <property type="term" value="C:cytoplasm"/>
    <property type="evidence" value="ECO:0007669"/>
    <property type="project" value="UniProtKB-SubCell"/>
</dbReference>
<dbReference type="PANTHER" id="PTHR42873:SF1">
    <property type="entry name" value="S-ADENOSYLMETHIONINE-DEPENDENT METHYLTRANSFERASE DOMAIN-CONTAINING PROTEIN"/>
    <property type="match status" value="1"/>
</dbReference>
<comment type="caution">
    <text evidence="9">The sequence shown here is derived from an EMBL/GenBank/DDBJ whole genome shotgun (WGS) entry which is preliminary data.</text>
</comment>
<evidence type="ECO:0000256" key="6">
    <source>
        <dbReference type="ARBA" id="ARBA00038091"/>
    </source>
</evidence>
<keyword evidence="2" id="KW-0963">Cytoplasm</keyword>
<evidence type="ECO:0000259" key="7">
    <source>
        <dbReference type="Pfam" id="PF10672"/>
    </source>
</evidence>
<keyword evidence="3" id="KW-0489">Methyltransferase</keyword>
<feature type="domain" description="RlmI-like PUA" evidence="8">
    <location>
        <begin position="8"/>
        <end position="69"/>
    </location>
</feature>
<comment type="subcellular location">
    <subcellularLocation>
        <location evidence="1">Cytoplasm</location>
    </subcellularLocation>
</comment>
<dbReference type="GO" id="GO:0032259">
    <property type="term" value="P:methylation"/>
    <property type="evidence" value="ECO:0007669"/>
    <property type="project" value="UniProtKB-KW"/>
</dbReference>
<feature type="domain" description="S-adenosylmethionine-dependent methyltransferase" evidence="7">
    <location>
        <begin position="175"/>
        <end position="305"/>
    </location>
</feature>
<dbReference type="PANTHER" id="PTHR42873">
    <property type="entry name" value="RIBOSOMAL RNA LARGE SUBUNIT METHYLTRANSFERASE"/>
    <property type="match status" value="1"/>
</dbReference>
<dbReference type="GO" id="GO:0003723">
    <property type="term" value="F:RNA binding"/>
    <property type="evidence" value="ECO:0007669"/>
    <property type="project" value="InterPro"/>
</dbReference>
<sequence>MSYPVIPLIPGKEAAIGFWHPWIFSGALSKVPEGIEHGELVCISDRQGEIIGTGTFSNKSSIAVRVFAFGEAVIDRAWLVAKLKASAERRVVTVSKDTTAFRVVFGEADGIPGLVVDRYGDVIVFQISTKGLDRMREDVVAALDEAFAPSAIVERSDIAVRREEGLNDFVAIHKGDVNEPVAFMENGLSLMADVQAGQKTGFFLDQKDLRKWVLDHGTKGNVLNLFSYSGSAGIAAIKAGANHVHNVDGSKEALELCARHGEINGIPAEMFTTEISDVFDWLNLNKESRYDTVIMDPPALIKAGRDAEEGKKAYHFLNRAALRLVNDGGLFITSSCSHFLPEEDLAFILRRASVQAGVRLDVLAVIRQAADHPQSVYFPESAYLKTFVCRVS</sequence>
<dbReference type="GO" id="GO:0008168">
    <property type="term" value="F:methyltransferase activity"/>
    <property type="evidence" value="ECO:0007669"/>
    <property type="project" value="UniProtKB-KW"/>
</dbReference>
<dbReference type="Pfam" id="PF17785">
    <property type="entry name" value="PUA_3"/>
    <property type="match status" value="1"/>
</dbReference>
<evidence type="ECO:0000256" key="5">
    <source>
        <dbReference type="ARBA" id="ARBA00022691"/>
    </source>
</evidence>
<name>A0A1F7W8H5_9BACT</name>
<keyword evidence="5" id="KW-0949">S-adenosyl-L-methionine</keyword>